<comment type="caution">
    <text evidence="2">The sequence shown here is derived from an EMBL/GenBank/DDBJ whole genome shotgun (WGS) entry which is preliminary data.</text>
</comment>
<reference evidence="2 3" key="1">
    <citation type="submission" date="2020-03" db="EMBL/GenBank/DDBJ databases">
        <title>Cyclobacterium plantarum sp. nov., a marine bacterium isolated from a coastal-marine wetland.</title>
        <authorList>
            <person name="Sanchez-Porro C."/>
            <person name="Ventosa A."/>
            <person name="Amoozegar M."/>
        </authorList>
    </citation>
    <scope>NUCLEOTIDE SEQUENCE [LARGE SCALE GENOMIC DNA]</scope>
    <source>
        <strain evidence="2 3">GBPx2</strain>
    </source>
</reference>
<sequence length="54" mass="6477">MIFPIIAYGIFYLAVIATGIYFIFTWVNRYFTLKREQNDLLRQIIQKMDKGMNP</sequence>
<evidence type="ECO:0000313" key="3">
    <source>
        <dbReference type="Proteomes" id="UP000649799"/>
    </source>
</evidence>
<gene>
    <name evidence="2" type="ORF">G9Q97_14885</name>
</gene>
<evidence type="ECO:0000256" key="1">
    <source>
        <dbReference type="SAM" id="Phobius"/>
    </source>
</evidence>
<dbReference type="RefSeq" id="WP_166148176.1">
    <property type="nucleotide sequence ID" value="NZ_JAANYN010000006.1"/>
</dbReference>
<evidence type="ECO:0008006" key="4">
    <source>
        <dbReference type="Google" id="ProtNLM"/>
    </source>
</evidence>
<dbReference type="Proteomes" id="UP000649799">
    <property type="component" value="Unassembled WGS sequence"/>
</dbReference>
<organism evidence="2 3">
    <name type="scientific">Cyclobacterium plantarum</name>
    <dbReference type="NCBI Taxonomy" id="2716263"/>
    <lineage>
        <taxon>Bacteria</taxon>
        <taxon>Pseudomonadati</taxon>
        <taxon>Bacteroidota</taxon>
        <taxon>Cytophagia</taxon>
        <taxon>Cytophagales</taxon>
        <taxon>Cyclobacteriaceae</taxon>
        <taxon>Cyclobacterium</taxon>
    </lineage>
</organism>
<evidence type="ECO:0000313" key="2">
    <source>
        <dbReference type="EMBL" id="NHE58095.1"/>
    </source>
</evidence>
<dbReference type="EMBL" id="JAANYN010000006">
    <property type="protein sequence ID" value="NHE58095.1"/>
    <property type="molecule type" value="Genomic_DNA"/>
</dbReference>
<feature type="transmembrane region" description="Helical" evidence="1">
    <location>
        <begin position="6"/>
        <end position="27"/>
    </location>
</feature>
<accession>A0ABX0H874</accession>
<proteinExistence type="predicted"/>
<protein>
    <recommendedName>
        <fullName evidence="4">CcmD family protein</fullName>
    </recommendedName>
</protein>
<keyword evidence="3" id="KW-1185">Reference proteome</keyword>
<keyword evidence="1" id="KW-0472">Membrane</keyword>
<name>A0ABX0H874_9BACT</name>
<keyword evidence="1" id="KW-0812">Transmembrane</keyword>
<keyword evidence="1" id="KW-1133">Transmembrane helix</keyword>